<dbReference type="PANTHER" id="PTHR35866:SF1">
    <property type="entry name" value="YKGJ FAMILY CYSTEINE CLUSTER PROTEIN"/>
    <property type="match status" value="1"/>
</dbReference>
<name>A0A498H3D6_9EURY</name>
<evidence type="ECO:0000313" key="1">
    <source>
        <dbReference type="EMBL" id="RXE57007.1"/>
    </source>
</evidence>
<accession>A0A498H3D6</accession>
<dbReference type="AlphaFoldDB" id="A0A498H3D6"/>
<dbReference type="Proteomes" id="UP000290932">
    <property type="component" value="Unassembled WGS sequence"/>
</dbReference>
<reference evidence="1 2" key="1">
    <citation type="journal article" date="2015" name="Int. J. Syst. Evol. Microbiol.">
        <title>Methanoculleus taiwanensis sp. nov., a methanogen isolated from deep marine sediment at the deformation front area near Taiwan.</title>
        <authorList>
            <person name="Weng C.Y."/>
            <person name="Chen S.C."/>
            <person name="Lai M.C."/>
            <person name="Wu S.Y."/>
            <person name="Lin S."/>
            <person name="Yang T.F."/>
            <person name="Chen P.C."/>
        </authorList>
    </citation>
    <scope>NUCLEOTIDE SEQUENCE [LARGE SCALE GENOMIC DNA]</scope>
    <source>
        <strain evidence="1 2">CYW4</strain>
    </source>
</reference>
<dbReference type="PANTHER" id="PTHR35866">
    <property type="entry name" value="PUTATIVE-RELATED"/>
    <property type="match status" value="1"/>
</dbReference>
<protein>
    <submittedName>
        <fullName evidence="1">Fe-S oxidoreductase</fullName>
    </submittedName>
</protein>
<dbReference type="InterPro" id="IPR005358">
    <property type="entry name" value="Puta_zinc/iron-chelating_dom"/>
</dbReference>
<sequence>MGHGSIDARIDELEEELRGVIGYPDDEFTGVIRDVGFACDCCGRCCTREYNDHVFLLDADAERIRAIDPGALVPAPYFEFCDQNGRFYVSGFALRTDADGSCVFLSGGRCRIYGDRPAICSVYPYMLHREEGEDGIVDWRQISGLDEHGCYHTAIDDAECARILRETKEYEIAFLTQEIRFLEAVRKLFAERGLRHVRRTYDMQMQRLRKGGEAEVSVFSGGSFETVRITAADCRF</sequence>
<evidence type="ECO:0000313" key="2">
    <source>
        <dbReference type="Proteomes" id="UP000290932"/>
    </source>
</evidence>
<dbReference type="OrthoDB" id="36424at2157"/>
<organism evidence="1 2">
    <name type="scientific">Methanoculleus taiwanensis</name>
    <dbReference type="NCBI Taxonomy" id="1550565"/>
    <lineage>
        <taxon>Archaea</taxon>
        <taxon>Methanobacteriati</taxon>
        <taxon>Methanobacteriota</taxon>
        <taxon>Stenosarchaea group</taxon>
        <taxon>Methanomicrobia</taxon>
        <taxon>Methanomicrobiales</taxon>
        <taxon>Methanomicrobiaceae</taxon>
        <taxon>Methanoculleus</taxon>
    </lineage>
</organism>
<keyword evidence="2" id="KW-1185">Reference proteome</keyword>
<comment type="caution">
    <text evidence="1">The sequence shown here is derived from an EMBL/GenBank/DDBJ whole genome shotgun (WGS) entry which is preliminary data.</text>
</comment>
<dbReference type="EMBL" id="LHQS01000001">
    <property type="protein sequence ID" value="RXE57007.1"/>
    <property type="molecule type" value="Genomic_DNA"/>
</dbReference>
<dbReference type="Pfam" id="PF03692">
    <property type="entry name" value="CxxCxxCC"/>
    <property type="match status" value="1"/>
</dbReference>
<proteinExistence type="predicted"/>
<gene>
    <name evidence="1" type="ORF">ABH15_02405</name>
</gene>